<sequence>MSAPYLLTPQPYRGLAVFTAVVGTLLLWRYASAESVAAFAAVILLFLGALVAIAAVVLALRQRDSAIVIQGLLLMLWQIGFPLAWMAKIGQQAV</sequence>
<feature type="transmembrane region" description="Helical" evidence="1">
    <location>
        <begin position="12"/>
        <end position="31"/>
    </location>
</feature>
<keyword evidence="1" id="KW-0472">Membrane</keyword>
<proteinExistence type="predicted"/>
<dbReference type="KEGG" id="nzo:SAMEA4504057_0036"/>
<reference evidence="2 5" key="1">
    <citation type="submission" date="2017-01" db="EMBL/GenBank/DDBJ databases">
        <authorList>
            <person name="Wolfgang W.J."/>
            <person name="Cole J."/>
            <person name="Wroblewski D."/>
            <person name="Mcginnis J."/>
            <person name="Musser K.A."/>
        </authorList>
    </citation>
    <scope>NUCLEOTIDE SEQUENCE [LARGE SCALE GENOMIC DNA]</scope>
    <source>
        <strain evidence="2 5">DSM 21643</strain>
    </source>
</reference>
<keyword evidence="5" id="KW-1185">Reference proteome</keyword>
<accession>A0A1X3CNY5</accession>
<name>A0A1X3CNY5_9NEIS</name>
<keyword evidence="1" id="KW-1133">Transmembrane helix</keyword>
<gene>
    <name evidence="2" type="ORF">BWD10_09510</name>
    <name evidence="4" type="ORF">NCTC12229_02180</name>
    <name evidence="3" type="ORF">SAMEA4504057_00036</name>
</gene>
<evidence type="ECO:0000313" key="3">
    <source>
        <dbReference type="EMBL" id="SNU78570.1"/>
    </source>
</evidence>
<dbReference type="RefSeq" id="WP_085364125.1">
    <property type="nucleotide sequence ID" value="NZ_LT906434.1"/>
</dbReference>
<feature type="transmembrane region" description="Helical" evidence="1">
    <location>
        <begin position="37"/>
        <end position="60"/>
    </location>
</feature>
<evidence type="ECO:0000313" key="5">
    <source>
        <dbReference type="Proteomes" id="UP000193466"/>
    </source>
</evidence>
<dbReference type="Proteomes" id="UP000254055">
    <property type="component" value="Unassembled WGS sequence"/>
</dbReference>
<dbReference type="OrthoDB" id="8607270at2"/>
<organism evidence="4 7">
    <name type="scientific">Neisseria zoodegmatis</name>
    <dbReference type="NCBI Taxonomy" id="326523"/>
    <lineage>
        <taxon>Bacteria</taxon>
        <taxon>Pseudomonadati</taxon>
        <taxon>Pseudomonadota</taxon>
        <taxon>Betaproteobacteria</taxon>
        <taxon>Neisseriales</taxon>
        <taxon>Neisseriaceae</taxon>
        <taxon>Neisseria</taxon>
    </lineage>
</organism>
<evidence type="ECO:0000313" key="6">
    <source>
        <dbReference type="Proteomes" id="UP000215033"/>
    </source>
</evidence>
<dbReference type="EMBL" id="UGRS01000003">
    <property type="protein sequence ID" value="SUA48768.1"/>
    <property type="molecule type" value="Genomic_DNA"/>
</dbReference>
<evidence type="ECO:0000256" key="1">
    <source>
        <dbReference type="SAM" id="Phobius"/>
    </source>
</evidence>
<evidence type="ECO:0000313" key="7">
    <source>
        <dbReference type="Proteomes" id="UP000254055"/>
    </source>
</evidence>
<dbReference type="Proteomes" id="UP000215033">
    <property type="component" value="Chromosome 1"/>
</dbReference>
<evidence type="ECO:0000313" key="2">
    <source>
        <dbReference type="EMBL" id="OSI09340.1"/>
    </source>
</evidence>
<evidence type="ECO:0000313" key="4">
    <source>
        <dbReference type="EMBL" id="SUA48768.1"/>
    </source>
</evidence>
<reference evidence="4 7" key="3">
    <citation type="submission" date="2018-06" db="EMBL/GenBank/DDBJ databases">
        <authorList>
            <consortium name="Pathogen Informatics"/>
            <person name="Doyle S."/>
        </authorList>
    </citation>
    <scope>NUCLEOTIDE SEQUENCE [LARGE SCALE GENOMIC DNA]</scope>
    <source>
        <strain evidence="4 7">NCTC12229</strain>
    </source>
</reference>
<dbReference type="AlphaFoldDB" id="A0A1X3CNY5"/>
<reference evidence="3 6" key="2">
    <citation type="submission" date="2017-06" db="EMBL/GenBank/DDBJ databases">
        <authorList>
            <consortium name="Pathogen Informatics"/>
        </authorList>
    </citation>
    <scope>NUCLEOTIDE SEQUENCE [LARGE SCALE GENOMIC DNA]</scope>
    <source>
        <strain evidence="3 6">NCTC12230</strain>
    </source>
</reference>
<protein>
    <recommendedName>
        <fullName evidence="8">Integral membrane protein</fullName>
    </recommendedName>
</protein>
<keyword evidence="1" id="KW-0812">Transmembrane</keyword>
<feature type="transmembrane region" description="Helical" evidence="1">
    <location>
        <begin position="67"/>
        <end position="87"/>
    </location>
</feature>
<dbReference type="EMBL" id="MTBM01000014">
    <property type="protein sequence ID" value="OSI09340.1"/>
    <property type="molecule type" value="Genomic_DNA"/>
</dbReference>
<dbReference type="Proteomes" id="UP000193466">
    <property type="component" value="Unassembled WGS sequence"/>
</dbReference>
<evidence type="ECO:0008006" key="8">
    <source>
        <dbReference type="Google" id="ProtNLM"/>
    </source>
</evidence>
<dbReference type="STRING" id="326523.BWD10_09510"/>
<dbReference type="EMBL" id="LT906434">
    <property type="protein sequence ID" value="SNU78570.1"/>
    <property type="molecule type" value="Genomic_DNA"/>
</dbReference>